<dbReference type="Proteomes" id="UP000001307">
    <property type="component" value="Unassembled WGS sequence"/>
</dbReference>
<keyword evidence="2" id="KW-1185">Reference proteome</keyword>
<evidence type="ECO:0000313" key="1">
    <source>
        <dbReference type="EMBL" id="CBY10771.1"/>
    </source>
</evidence>
<sequence>MHTKLGDRWNSIDPENIIQVPLNFEQESKLVTKALGILQQRKREGILNFVDFRVTAIREFYLETWPRLYHFFEATTWDNCQTSESDVTFLIQDFIQKGYIKDMFKKKKRQSQTRKLAKKRQASAIPTIDLTELSDTEACSEPRQKDAFNQWEENPEGKIIILPKRKKIEKTCQAVKENKEEEITILENNEES</sequence>
<evidence type="ECO:0000313" key="2">
    <source>
        <dbReference type="Proteomes" id="UP000001307"/>
    </source>
</evidence>
<reference evidence="1" key="1">
    <citation type="journal article" date="2010" name="Science">
        <title>Plasticity of animal genome architecture unmasked by rapid evolution of a pelagic tunicate.</title>
        <authorList>
            <person name="Denoeud F."/>
            <person name="Henriet S."/>
            <person name="Mungpakdee S."/>
            <person name="Aury J.M."/>
            <person name="Da Silva C."/>
            <person name="Brinkmann H."/>
            <person name="Mikhaleva J."/>
            <person name="Olsen L.C."/>
            <person name="Jubin C."/>
            <person name="Canestro C."/>
            <person name="Bouquet J.M."/>
            <person name="Danks G."/>
            <person name="Poulain J."/>
            <person name="Campsteijn C."/>
            <person name="Adamski M."/>
            <person name="Cross I."/>
            <person name="Yadetie F."/>
            <person name="Muffato M."/>
            <person name="Louis A."/>
            <person name="Butcher S."/>
            <person name="Tsagkogeorga G."/>
            <person name="Konrad A."/>
            <person name="Singh S."/>
            <person name="Jensen M.F."/>
            <person name="Cong E.H."/>
            <person name="Eikeseth-Otteraa H."/>
            <person name="Noel B."/>
            <person name="Anthouard V."/>
            <person name="Porcel B.M."/>
            <person name="Kachouri-Lafond R."/>
            <person name="Nishino A."/>
            <person name="Ugolini M."/>
            <person name="Chourrout P."/>
            <person name="Nishida H."/>
            <person name="Aasland R."/>
            <person name="Huzurbazar S."/>
            <person name="Westhof E."/>
            <person name="Delsuc F."/>
            <person name="Lehrach H."/>
            <person name="Reinhardt R."/>
            <person name="Weissenbach J."/>
            <person name="Roy S.W."/>
            <person name="Artiguenave F."/>
            <person name="Postlethwait J.H."/>
            <person name="Manak J.R."/>
            <person name="Thompson E.M."/>
            <person name="Jaillon O."/>
            <person name="Du Pasquier L."/>
            <person name="Boudinot P."/>
            <person name="Liberles D.A."/>
            <person name="Volff J.N."/>
            <person name="Philippe H."/>
            <person name="Lenhard B."/>
            <person name="Roest Crollius H."/>
            <person name="Wincker P."/>
            <person name="Chourrout D."/>
        </authorList>
    </citation>
    <scope>NUCLEOTIDE SEQUENCE [LARGE SCALE GENOMIC DNA]</scope>
</reference>
<accession>E4XL10</accession>
<dbReference type="InParanoid" id="E4XL10"/>
<dbReference type="AlphaFoldDB" id="E4XL10"/>
<gene>
    <name evidence="1" type="ORF">GSOID_T00014381001</name>
</gene>
<dbReference type="OrthoDB" id="10598865at2759"/>
<protein>
    <submittedName>
        <fullName evidence="1">Uncharacterized protein</fullName>
    </submittedName>
</protein>
<organism evidence="1">
    <name type="scientific">Oikopleura dioica</name>
    <name type="common">Tunicate</name>
    <dbReference type="NCBI Taxonomy" id="34765"/>
    <lineage>
        <taxon>Eukaryota</taxon>
        <taxon>Metazoa</taxon>
        <taxon>Chordata</taxon>
        <taxon>Tunicata</taxon>
        <taxon>Appendicularia</taxon>
        <taxon>Copelata</taxon>
        <taxon>Oikopleuridae</taxon>
        <taxon>Oikopleura</taxon>
    </lineage>
</organism>
<name>E4XL10_OIKDI</name>
<dbReference type="EMBL" id="FN653067">
    <property type="protein sequence ID" value="CBY10771.1"/>
    <property type="molecule type" value="Genomic_DNA"/>
</dbReference>
<proteinExistence type="predicted"/>